<name>A0A6G0VSR1_APHCR</name>
<evidence type="ECO:0000259" key="1">
    <source>
        <dbReference type="Pfam" id="PF21787"/>
    </source>
</evidence>
<protein>
    <submittedName>
        <fullName evidence="2">Transposable element P transposase</fullName>
    </submittedName>
</protein>
<feature type="non-terminal residue" evidence="2">
    <location>
        <position position="324"/>
    </location>
</feature>
<organism evidence="2 3">
    <name type="scientific">Aphis craccivora</name>
    <name type="common">Cowpea aphid</name>
    <dbReference type="NCBI Taxonomy" id="307492"/>
    <lineage>
        <taxon>Eukaryota</taxon>
        <taxon>Metazoa</taxon>
        <taxon>Ecdysozoa</taxon>
        <taxon>Arthropoda</taxon>
        <taxon>Hexapoda</taxon>
        <taxon>Insecta</taxon>
        <taxon>Pterygota</taxon>
        <taxon>Neoptera</taxon>
        <taxon>Paraneoptera</taxon>
        <taxon>Hemiptera</taxon>
        <taxon>Sternorrhyncha</taxon>
        <taxon>Aphidomorpha</taxon>
        <taxon>Aphidoidea</taxon>
        <taxon>Aphididae</taxon>
        <taxon>Aphidini</taxon>
        <taxon>Aphis</taxon>
        <taxon>Aphis</taxon>
    </lineage>
</organism>
<dbReference type="EMBL" id="VUJU01012247">
    <property type="protein sequence ID" value="KAF0708216.1"/>
    <property type="molecule type" value="Genomic_DNA"/>
</dbReference>
<dbReference type="Pfam" id="PF21787">
    <property type="entry name" value="TNP-like_RNaseH_N"/>
    <property type="match status" value="1"/>
</dbReference>
<dbReference type="Proteomes" id="UP000478052">
    <property type="component" value="Unassembled WGS sequence"/>
</dbReference>
<evidence type="ECO:0000313" key="3">
    <source>
        <dbReference type="Proteomes" id="UP000478052"/>
    </source>
</evidence>
<dbReference type="InterPro" id="IPR048365">
    <property type="entry name" value="TNP-like_RNaseH_N"/>
</dbReference>
<gene>
    <name evidence="2" type="ORF">FWK35_00030632</name>
</gene>
<feature type="domain" description="Transposable element P transposase-like RNase H" evidence="1">
    <location>
        <begin position="269"/>
        <end position="324"/>
    </location>
</feature>
<keyword evidence="3" id="KW-1185">Reference proteome</keyword>
<proteinExistence type="predicted"/>
<dbReference type="OrthoDB" id="6593860at2759"/>
<comment type="caution">
    <text evidence="2">The sequence shown here is derived from an EMBL/GenBank/DDBJ whole genome shotgun (WGS) entry which is preliminary data.</text>
</comment>
<dbReference type="AlphaFoldDB" id="A0A6G0VSR1"/>
<evidence type="ECO:0000313" key="2">
    <source>
        <dbReference type="EMBL" id="KAF0708216.1"/>
    </source>
</evidence>
<reference evidence="2 3" key="1">
    <citation type="submission" date="2019-08" db="EMBL/GenBank/DDBJ databases">
        <title>Whole genome of Aphis craccivora.</title>
        <authorList>
            <person name="Voronova N.V."/>
            <person name="Shulinski R.S."/>
            <person name="Bandarenka Y.V."/>
            <person name="Zhorov D.G."/>
            <person name="Warner D."/>
        </authorList>
    </citation>
    <scope>NUCLEOTIDE SEQUENCE [LARGE SCALE GENOMIC DNA]</scope>
    <source>
        <strain evidence="2">180601</strain>
        <tissue evidence="2">Whole Body</tissue>
    </source>
</reference>
<sequence>MKRTILKEGATTLLVQRPTSLDDSVDEIMALPIIRNSPDYLELKSDSFELQATFKLFLFNSIQVNIEKLELTSNIILDLHEVEDIILKFSKATICTGTFIPSELLKYKPNTAWHIDNDEKFHHSKCLLISLPSSFHDNSLNTSTQTTKCKFCFSILDSIKKRKKKGNKYKKMKNLKNIRQIKQRTKTQLQKLKLQSKIPQNQILIIKEMFASSNRKNPKGNRYTEDWIMLCMLLHIRSPAGYAFLKNNQLLPLPCVRTIRKYLAQIPTTCGFDKCFFELFKKHLSAKNSFQKHGLLIFDEISLRESISVNSKTLSYTGLIDFGK</sequence>
<accession>A0A6G0VSR1</accession>